<dbReference type="OrthoDB" id="5907958at2759"/>
<sequence>MPRRSEFRPPDRVGARAYGESVKEYFRQRRSEQRNWAELERRDEETDNNRNHALEHPIGDESSDGVASPPHDFPFVDIASVENDEAESNGNSQPTSNYGTMSIYERTLYYGMYVQHFGLSLEEIKRMEDLMGVLYGTPPPITVNCSVW</sequence>
<feature type="region of interest" description="Disordered" evidence="1">
    <location>
        <begin position="1"/>
        <end position="98"/>
    </location>
</feature>
<evidence type="ECO:0000313" key="2">
    <source>
        <dbReference type="EMBL" id="RCN47006.1"/>
    </source>
</evidence>
<comment type="caution">
    <text evidence="2">The sequence shown here is derived from an EMBL/GenBank/DDBJ whole genome shotgun (WGS) entry which is preliminary data.</text>
</comment>
<protein>
    <submittedName>
        <fullName evidence="2">Uncharacterized protein</fullName>
    </submittedName>
</protein>
<feature type="compositionally biased region" description="Basic and acidic residues" evidence="1">
    <location>
        <begin position="1"/>
        <end position="14"/>
    </location>
</feature>
<reference evidence="2 3" key="1">
    <citation type="submission" date="2014-10" db="EMBL/GenBank/DDBJ databases">
        <title>Draft genome of the hookworm Ancylostoma caninum.</title>
        <authorList>
            <person name="Mitreva M."/>
        </authorList>
    </citation>
    <scope>NUCLEOTIDE SEQUENCE [LARGE SCALE GENOMIC DNA]</scope>
    <source>
        <strain evidence="2 3">Baltimore</strain>
    </source>
</reference>
<dbReference type="AlphaFoldDB" id="A0A368GRL9"/>
<feature type="compositionally biased region" description="Polar residues" evidence="1">
    <location>
        <begin position="88"/>
        <end position="98"/>
    </location>
</feature>
<name>A0A368GRL9_ANCCA</name>
<proteinExistence type="predicted"/>
<keyword evidence="3" id="KW-1185">Reference proteome</keyword>
<dbReference type="Proteomes" id="UP000252519">
    <property type="component" value="Unassembled WGS sequence"/>
</dbReference>
<organism evidence="2 3">
    <name type="scientific">Ancylostoma caninum</name>
    <name type="common">Dog hookworm</name>
    <dbReference type="NCBI Taxonomy" id="29170"/>
    <lineage>
        <taxon>Eukaryota</taxon>
        <taxon>Metazoa</taxon>
        <taxon>Ecdysozoa</taxon>
        <taxon>Nematoda</taxon>
        <taxon>Chromadorea</taxon>
        <taxon>Rhabditida</taxon>
        <taxon>Rhabditina</taxon>
        <taxon>Rhabditomorpha</taxon>
        <taxon>Strongyloidea</taxon>
        <taxon>Ancylostomatidae</taxon>
        <taxon>Ancylostomatinae</taxon>
        <taxon>Ancylostoma</taxon>
    </lineage>
</organism>
<feature type="compositionally biased region" description="Basic and acidic residues" evidence="1">
    <location>
        <begin position="21"/>
        <end position="59"/>
    </location>
</feature>
<evidence type="ECO:0000256" key="1">
    <source>
        <dbReference type="SAM" id="MobiDB-lite"/>
    </source>
</evidence>
<gene>
    <name evidence="2" type="ORF">ANCCAN_06937</name>
</gene>
<evidence type="ECO:0000313" key="3">
    <source>
        <dbReference type="Proteomes" id="UP000252519"/>
    </source>
</evidence>
<accession>A0A368GRL9</accession>
<dbReference type="EMBL" id="JOJR01000069">
    <property type="protein sequence ID" value="RCN47006.1"/>
    <property type="molecule type" value="Genomic_DNA"/>
</dbReference>